<evidence type="ECO:0000313" key="1">
    <source>
        <dbReference type="EMBL" id="KAK8969036.1"/>
    </source>
</evidence>
<sequence>MGLICTIGVETSKPCNRNVVAKRRTCLQDSDKLDRKEKLKDDNLSEDSCEDIKAASLPPMEDENAKKSLNLSLVKLTRSGLLLFTLPNLNSHLVIATLSSIFQSLGSGNLKLPIWCHRIFPIQEICCLIEKELQAVVTNLVQQFFSSHQNKPERPIKFAVGYNRRGIEETEMKDQKYTLALPLLERSKCFEVVARAFKNVVKNSLVDLKSPEAVVLVELLPLSGLPPESLMAGVSVLPYELVATKPRLCIKPLATNTKEKTKDY</sequence>
<evidence type="ECO:0000313" key="2">
    <source>
        <dbReference type="Proteomes" id="UP001412067"/>
    </source>
</evidence>
<dbReference type="PANTHER" id="PTHR13452:SF13">
    <property type="entry name" value="OS02G0672400 PROTEIN"/>
    <property type="match status" value="1"/>
</dbReference>
<dbReference type="PANTHER" id="PTHR13452">
    <property type="entry name" value="THUMP DOMAIN CONTAINING PROTEIN 1-RELATED"/>
    <property type="match status" value="1"/>
</dbReference>
<dbReference type="SUPFAM" id="SSF143437">
    <property type="entry name" value="THUMP domain-like"/>
    <property type="match status" value="1"/>
</dbReference>
<reference evidence="1 2" key="1">
    <citation type="journal article" date="2022" name="Nat. Plants">
        <title>Genomes of leafy and leafless Platanthera orchids illuminate the evolution of mycoheterotrophy.</title>
        <authorList>
            <person name="Li M.H."/>
            <person name="Liu K.W."/>
            <person name="Li Z."/>
            <person name="Lu H.C."/>
            <person name="Ye Q.L."/>
            <person name="Zhang D."/>
            <person name="Wang J.Y."/>
            <person name="Li Y.F."/>
            <person name="Zhong Z.M."/>
            <person name="Liu X."/>
            <person name="Yu X."/>
            <person name="Liu D.K."/>
            <person name="Tu X.D."/>
            <person name="Liu B."/>
            <person name="Hao Y."/>
            <person name="Liao X.Y."/>
            <person name="Jiang Y.T."/>
            <person name="Sun W.H."/>
            <person name="Chen J."/>
            <person name="Chen Y.Q."/>
            <person name="Ai Y."/>
            <person name="Zhai J.W."/>
            <person name="Wu S.S."/>
            <person name="Zhou Z."/>
            <person name="Hsiao Y.Y."/>
            <person name="Wu W.L."/>
            <person name="Chen Y.Y."/>
            <person name="Lin Y.F."/>
            <person name="Hsu J.L."/>
            <person name="Li C.Y."/>
            <person name="Wang Z.W."/>
            <person name="Zhao X."/>
            <person name="Zhong W.Y."/>
            <person name="Ma X.K."/>
            <person name="Ma L."/>
            <person name="Huang J."/>
            <person name="Chen G.Z."/>
            <person name="Huang M.Z."/>
            <person name="Huang L."/>
            <person name="Peng D.H."/>
            <person name="Luo Y.B."/>
            <person name="Zou S.Q."/>
            <person name="Chen S.P."/>
            <person name="Lan S."/>
            <person name="Tsai W.C."/>
            <person name="Van de Peer Y."/>
            <person name="Liu Z.J."/>
        </authorList>
    </citation>
    <scope>NUCLEOTIDE SEQUENCE [LARGE SCALE GENOMIC DNA]</scope>
    <source>
        <strain evidence="1">Lor288</strain>
    </source>
</reference>
<accession>A0ABR2N056</accession>
<dbReference type="Proteomes" id="UP001412067">
    <property type="component" value="Unassembled WGS sequence"/>
</dbReference>
<keyword evidence="2" id="KW-1185">Reference proteome</keyword>
<organism evidence="1 2">
    <name type="scientific">Platanthera guangdongensis</name>
    <dbReference type="NCBI Taxonomy" id="2320717"/>
    <lineage>
        <taxon>Eukaryota</taxon>
        <taxon>Viridiplantae</taxon>
        <taxon>Streptophyta</taxon>
        <taxon>Embryophyta</taxon>
        <taxon>Tracheophyta</taxon>
        <taxon>Spermatophyta</taxon>
        <taxon>Magnoliopsida</taxon>
        <taxon>Liliopsida</taxon>
        <taxon>Asparagales</taxon>
        <taxon>Orchidaceae</taxon>
        <taxon>Orchidoideae</taxon>
        <taxon>Orchideae</taxon>
        <taxon>Orchidinae</taxon>
        <taxon>Platanthera</taxon>
    </lineage>
</organism>
<evidence type="ECO:0008006" key="3">
    <source>
        <dbReference type="Google" id="ProtNLM"/>
    </source>
</evidence>
<dbReference type="InterPro" id="IPR040183">
    <property type="entry name" value="THUMPD1-like"/>
</dbReference>
<name>A0ABR2N056_9ASPA</name>
<gene>
    <name evidence="1" type="ORF">KSP40_PGU019389</name>
</gene>
<protein>
    <recommendedName>
        <fullName evidence="3">THUMP domain-containing protein</fullName>
    </recommendedName>
</protein>
<proteinExistence type="predicted"/>
<comment type="caution">
    <text evidence="1">The sequence shown here is derived from an EMBL/GenBank/DDBJ whole genome shotgun (WGS) entry which is preliminary data.</text>
</comment>
<dbReference type="EMBL" id="JBBWWR010000003">
    <property type="protein sequence ID" value="KAK8969036.1"/>
    <property type="molecule type" value="Genomic_DNA"/>
</dbReference>